<keyword evidence="3" id="KW-1185">Reference proteome</keyword>
<dbReference type="PANTHER" id="PTHR15460">
    <property type="entry name" value="PEROXISOMAL MEMBRANE PROTEIN 4"/>
    <property type="match status" value="1"/>
</dbReference>
<reference evidence="2" key="3">
    <citation type="submission" date="2018-08" db="EMBL/GenBank/DDBJ databases">
        <title>Leveraging single-cell genomics to expand the Fungal Tree of Life.</title>
        <authorList>
            <consortium name="DOE Joint Genome Institute"/>
            <person name="Ahrendt S.R."/>
            <person name="Quandt C.A."/>
            <person name="Ciobanu D."/>
            <person name="Clum A."/>
            <person name="Salamov A."/>
            <person name="Andreopoulos B."/>
            <person name="Cheng J.-F."/>
            <person name="Woyke T."/>
            <person name="Pelin A."/>
            <person name="Henrissat B."/>
            <person name="Reynolds N."/>
            <person name="Benny G.L."/>
            <person name="Smith M.E."/>
            <person name="James T.Y."/>
            <person name="Grigoriev I.V."/>
        </authorList>
    </citation>
    <scope>NUCLEOTIDE SEQUENCE</scope>
    <source>
        <strain evidence="2">CSF55</strain>
    </source>
</reference>
<accession>A0A075AX07</accession>
<sequence>MTFLFRSGPLEEKIRIILNATIQHATNLAKFVTIYKTLMLVFKLTKGKENLGDSFLAGLFGGYMVFGEDNPINHQIVLYLFSRDVLGLAKLAVKKGLIKKPDGNAFAYFSAFVWGIVMLLFRHERDVLQTSLQASMQYLYNDSDYWDSWRNLLWHNK</sequence>
<dbReference type="Proteomes" id="UP000281549">
    <property type="component" value="Unassembled WGS sequence"/>
</dbReference>
<reference evidence="1 3" key="1">
    <citation type="journal article" date="2013" name="Curr. Biol.">
        <title>Shared signatures of parasitism and phylogenomics unite Cryptomycota and microsporidia.</title>
        <authorList>
            <person name="James T.Y."/>
            <person name="Pelin A."/>
            <person name="Bonen L."/>
            <person name="Ahrendt S."/>
            <person name="Sain D."/>
            <person name="Corradi N."/>
            <person name="Stajich J.E."/>
        </authorList>
    </citation>
    <scope>NUCLEOTIDE SEQUENCE [LARGE SCALE GENOMIC DNA]</scope>
    <source>
        <strain evidence="1">CSF55</strain>
        <strain evidence="1">CSF55</strain>
    </source>
</reference>
<evidence type="ECO:0008006" key="5">
    <source>
        <dbReference type="Google" id="ProtNLM"/>
    </source>
</evidence>
<evidence type="ECO:0000313" key="3">
    <source>
        <dbReference type="Proteomes" id="UP000030755"/>
    </source>
</evidence>
<reference evidence="4" key="2">
    <citation type="journal article" date="2018" name="Nat. Microbiol.">
        <title>Leveraging single-cell genomics to expand the fungal tree of life.</title>
        <authorList>
            <person name="Ahrendt S.R."/>
            <person name="Quandt C.A."/>
            <person name="Ciobanu D."/>
            <person name="Clum A."/>
            <person name="Salamov A."/>
            <person name="Andreopoulos B."/>
            <person name="Cheng J.F."/>
            <person name="Woyke T."/>
            <person name="Pelin A."/>
            <person name="Henrissat B."/>
            <person name="Reynolds N.K."/>
            <person name="Benny G.L."/>
            <person name="Smith M.E."/>
            <person name="James T.Y."/>
            <person name="Grigoriev I.V."/>
        </authorList>
    </citation>
    <scope>NUCLEOTIDE SEQUENCE [LARGE SCALE GENOMIC DNA]</scope>
    <source>
        <strain evidence="4">CSF55</strain>
    </source>
</reference>
<dbReference type="EMBL" id="KE560904">
    <property type="protein sequence ID" value="EPZ34865.1"/>
    <property type="molecule type" value="Genomic_DNA"/>
</dbReference>
<name>A0A075AX07_ROZAC</name>
<dbReference type="HOGENOM" id="CLU_054132_2_1_1"/>
<dbReference type="STRING" id="988480.A0A075AX07"/>
<dbReference type="Pfam" id="PF02466">
    <property type="entry name" value="Tim17"/>
    <property type="match status" value="1"/>
</dbReference>
<organism evidence="1 3">
    <name type="scientific">Rozella allomycis (strain CSF55)</name>
    <dbReference type="NCBI Taxonomy" id="988480"/>
    <lineage>
        <taxon>Eukaryota</taxon>
        <taxon>Fungi</taxon>
        <taxon>Fungi incertae sedis</taxon>
        <taxon>Cryptomycota</taxon>
        <taxon>Cryptomycota incertae sedis</taxon>
        <taxon>Rozella</taxon>
    </lineage>
</organism>
<protein>
    <recommendedName>
        <fullName evidence="5">Peroxisomal membrane protein 4</fullName>
    </recommendedName>
</protein>
<evidence type="ECO:0000313" key="2">
    <source>
        <dbReference type="EMBL" id="RKP17568.1"/>
    </source>
</evidence>
<dbReference type="OrthoDB" id="39659at2759"/>
<dbReference type="Proteomes" id="UP000030755">
    <property type="component" value="Unassembled WGS sequence"/>
</dbReference>
<dbReference type="AlphaFoldDB" id="A0A075AX07"/>
<dbReference type="PANTHER" id="PTHR15460:SF3">
    <property type="entry name" value="PEROXISOMAL MEMBRANE PROTEIN 4"/>
    <property type="match status" value="1"/>
</dbReference>
<dbReference type="GO" id="GO:0005778">
    <property type="term" value="C:peroxisomal membrane"/>
    <property type="evidence" value="ECO:0007669"/>
    <property type="project" value="TreeGrafter"/>
</dbReference>
<dbReference type="OMA" id="IQGMVKR"/>
<proteinExistence type="predicted"/>
<dbReference type="InterPro" id="IPR019531">
    <property type="entry name" value="Pmp4"/>
</dbReference>
<gene>
    <name evidence="1" type="ORF">O9G_001996</name>
    <name evidence="2" type="ORF">ROZALSC1DRAFT_30640</name>
</gene>
<dbReference type="EMBL" id="ML005770">
    <property type="protein sequence ID" value="RKP17568.1"/>
    <property type="molecule type" value="Genomic_DNA"/>
</dbReference>
<evidence type="ECO:0000313" key="4">
    <source>
        <dbReference type="Proteomes" id="UP000281549"/>
    </source>
</evidence>
<evidence type="ECO:0000313" key="1">
    <source>
        <dbReference type="EMBL" id="EPZ34865.1"/>
    </source>
</evidence>